<dbReference type="Pfam" id="PF03704">
    <property type="entry name" value="BTAD"/>
    <property type="match status" value="1"/>
</dbReference>
<dbReference type="PANTHER" id="PTHR47691">
    <property type="entry name" value="REGULATOR-RELATED"/>
    <property type="match status" value="1"/>
</dbReference>
<dbReference type="PRINTS" id="PR00364">
    <property type="entry name" value="DISEASERSIST"/>
</dbReference>
<gene>
    <name evidence="2" type="ORF">F4554_000441</name>
</gene>
<keyword evidence="3" id="KW-1185">Reference proteome</keyword>
<name>A0A852Z5Z6_9ACTN</name>
<dbReference type="SMART" id="SM01043">
    <property type="entry name" value="BTAD"/>
    <property type="match status" value="1"/>
</dbReference>
<accession>A0A852Z5Z6</accession>
<dbReference type="Proteomes" id="UP000579605">
    <property type="component" value="Unassembled WGS sequence"/>
</dbReference>
<dbReference type="AlphaFoldDB" id="A0A852Z5Z6"/>
<organism evidence="2 3">
    <name type="scientific">Actinopolymorpha rutila</name>
    <dbReference type="NCBI Taxonomy" id="446787"/>
    <lineage>
        <taxon>Bacteria</taxon>
        <taxon>Bacillati</taxon>
        <taxon>Actinomycetota</taxon>
        <taxon>Actinomycetes</taxon>
        <taxon>Propionibacteriales</taxon>
        <taxon>Actinopolymorphaceae</taxon>
        <taxon>Actinopolymorpha</taxon>
    </lineage>
</organism>
<dbReference type="GO" id="GO:0003677">
    <property type="term" value="F:DNA binding"/>
    <property type="evidence" value="ECO:0007669"/>
    <property type="project" value="UniProtKB-KW"/>
</dbReference>
<dbReference type="PANTHER" id="PTHR47691:SF3">
    <property type="entry name" value="HTH-TYPE TRANSCRIPTIONAL REGULATOR RV0890C-RELATED"/>
    <property type="match status" value="1"/>
</dbReference>
<reference evidence="2 3" key="1">
    <citation type="submission" date="2020-07" db="EMBL/GenBank/DDBJ databases">
        <title>Sequencing the genomes of 1000 actinobacteria strains.</title>
        <authorList>
            <person name="Klenk H.-P."/>
        </authorList>
    </citation>
    <scope>NUCLEOTIDE SEQUENCE [LARGE SCALE GENOMIC DNA]</scope>
    <source>
        <strain evidence="2 3">DSM 18448</strain>
    </source>
</reference>
<dbReference type="RefSeq" id="WP_179785814.1">
    <property type="nucleotide sequence ID" value="NZ_BAAARR010000015.1"/>
</dbReference>
<evidence type="ECO:0000313" key="3">
    <source>
        <dbReference type="Proteomes" id="UP000579605"/>
    </source>
</evidence>
<evidence type="ECO:0000313" key="2">
    <source>
        <dbReference type="EMBL" id="NYH87803.1"/>
    </source>
</evidence>
<comment type="caution">
    <text evidence="2">The sequence shown here is derived from an EMBL/GenBank/DDBJ whole genome shotgun (WGS) entry which is preliminary data.</text>
</comment>
<dbReference type="InterPro" id="IPR027417">
    <property type="entry name" value="P-loop_NTPase"/>
</dbReference>
<feature type="domain" description="Bacterial transcriptional activator" evidence="1">
    <location>
        <begin position="96"/>
        <end position="242"/>
    </location>
</feature>
<protein>
    <submittedName>
        <fullName evidence="2">Putative ATPase/DNA-binding SARP family transcriptional activator</fullName>
    </submittedName>
</protein>
<dbReference type="EMBL" id="JACBZH010000001">
    <property type="protein sequence ID" value="NYH87803.1"/>
    <property type="molecule type" value="Genomic_DNA"/>
</dbReference>
<dbReference type="SUPFAM" id="SSF52540">
    <property type="entry name" value="P-loop containing nucleoside triphosphate hydrolases"/>
    <property type="match status" value="1"/>
</dbReference>
<evidence type="ECO:0000259" key="1">
    <source>
        <dbReference type="SMART" id="SM01043"/>
    </source>
</evidence>
<proteinExistence type="predicted"/>
<dbReference type="Gene3D" id="1.10.10.10">
    <property type="entry name" value="Winged helix-like DNA-binding domain superfamily/Winged helix DNA-binding domain"/>
    <property type="match status" value="1"/>
</dbReference>
<keyword evidence="2" id="KW-0238">DNA-binding</keyword>
<dbReference type="SUPFAM" id="SSF48452">
    <property type="entry name" value="TPR-like"/>
    <property type="match status" value="1"/>
</dbReference>
<sequence>MTIELTLLSRVAFRGREISGTRLRGLLALLAADLRAGCGTARLIDGLWPEERAEDRPDNPAKALQVLVSRARAQLGSDVIASVPTGYRLTLAAERVDAAAVQLAAAAATESLRAGDQVAALRHAEEGLALWDGPPAPDGSDVCDPVERLRAGRMPTYWTLARTRALAAARLGRHAEVVEALTELAGRNPRDEEVLLELLRAEAATAGPAAALDRYEAHRRTLADELGTDPGAALRAEHQRLLRAGQPTVRHGILYEPNQLLGRDADVAAVTGLLGTSRVTSIVGPGGLGKTRLAYFVGREAQQRVVHVAALAGVVADEDVVREVAAGLGVSEGRRSPVGKLTGGAPDATDLVAGIAAALGAEPALLVLDNCEHVLRGAAGLVSALVSSTRDLRVLTTSRAPLGLSSESVYPLPELDLATTVELFGQRARAARPTADLPAEAVADVCRHLDGLPLAVELAAARVRALSVPEIARRLEDRFAVLRGGARDAPERHQTLHAVVEWSWNLLDPAGQAAMRTLSIFVDGFTADAACQLLLGGGASAEPAQGVKDGLAMVEHLVDQSLLKVVDTPTGTRFRMLETVREFATERRRKAGEDDEITRRFLAWTCDFARTHHETPFGDQPFSKDWPVRAEQDNLVQALRLGLARDDGAAIAAATALLTGLWTLESAYSRLPELVDTVWPLSHFRPPPDLVEVTRTAATMNVMCMFMLRGPSSGRELFTLRRLPTAPPDTPVRAAAAVLREAPSLLAPDGAALAALCASPQPLLAVFANILATYVHEHGGDPAAALAAAASILSVVEREDLPWVRVLAHTRVAELALQIGQGELAEHHLVAALDVLEGQNWPDVFKIRWALVLATLQRGVVDEAEHWLEQTKLSRYEDLDDMVTFDLGVRAEIRLARGDVEGGLREWRRAVDVFHGGYDHSFRLESIGLNPWGVQVRAVAVAAHARHGRPDLIRGIVDELPGLLTLMLNYPVDSPPAYFVESPIHGTVLVALALVDLRRAAGADDVGAGGRKARLTRSAVRMIALAERFRFAREFAVTMSGVELRRIAEEADSSAYDEAVSSYAELEQHELRAAALRALSDREQAQSLPGTD</sequence>
<dbReference type="InterPro" id="IPR011990">
    <property type="entry name" value="TPR-like_helical_dom_sf"/>
</dbReference>
<dbReference type="Gene3D" id="1.25.40.10">
    <property type="entry name" value="Tetratricopeptide repeat domain"/>
    <property type="match status" value="1"/>
</dbReference>
<dbReference type="InterPro" id="IPR005158">
    <property type="entry name" value="BTAD"/>
</dbReference>
<dbReference type="InterPro" id="IPR036388">
    <property type="entry name" value="WH-like_DNA-bd_sf"/>
</dbReference>
<dbReference type="Gene3D" id="3.40.50.300">
    <property type="entry name" value="P-loop containing nucleotide triphosphate hydrolases"/>
    <property type="match status" value="1"/>
</dbReference>